<sequence length="296" mass="33219">MTSKVKDEKRKSSFRKCEDAFSHVEEHMSNFTAFGASYGEDEDEGKKALNVNSVYECQMLLLNVLKKNEELSKENESLKMWKISLMEKIRALEEGKHIFQINLHQSRELMFEQLEENAILISLMKTMEMKSSIDDSLKTDLSEVSNLGGHWPLEIQLLPSRSLFFAQSVQSRGQLTQGQSARRQSTIRDSIAHILEFLLFAQSMQSRGSLAILNCSHRGVFSRGPLAQLLPTRSLIFLHWACCLGGINPQILNYSHLGVLVFGGDSGDSAPLILHFRDASEDIAPSVMLSGTLPSL</sequence>
<gene>
    <name evidence="1" type="ORF">LWI28_013462</name>
</gene>
<dbReference type="EMBL" id="JAJSOW010000003">
    <property type="protein sequence ID" value="KAI9195277.1"/>
    <property type="molecule type" value="Genomic_DNA"/>
</dbReference>
<reference evidence="1" key="1">
    <citation type="journal article" date="2022" name="Plant J.">
        <title>Strategies of tolerance reflected in two North American maple genomes.</title>
        <authorList>
            <person name="McEvoy S.L."/>
            <person name="Sezen U.U."/>
            <person name="Trouern-Trend A."/>
            <person name="McMahon S.M."/>
            <person name="Schaberg P.G."/>
            <person name="Yang J."/>
            <person name="Wegrzyn J.L."/>
            <person name="Swenson N.G."/>
        </authorList>
    </citation>
    <scope>NUCLEOTIDE SEQUENCE</scope>
    <source>
        <strain evidence="1">91603</strain>
    </source>
</reference>
<proteinExistence type="predicted"/>
<name>A0AAD5JKL6_ACENE</name>
<dbReference type="AlphaFoldDB" id="A0AAD5JKL6"/>
<protein>
    <submittedName>
        <fullName evidence="1">Uncharacterized protein</fullName>
    </submittedName>
</protein>
<organism evidence="1 2">
    <name type="scientific">Acer negundo</name>
    <name type="common">Box elder</name>
    <dbReference type="NCBI Taxonomy" id="4023"/>
    <lineage>
        <taxon>Eukaryota</taxon>
        <taxon>Viridiplantae</taxon>
        <taxon>Streptophyta</taxon>
        <taxon>Embryophyta</taxon>
        <taxon>Tracheophyta</taxon>
        <taxon>Spermatophyta</taxon>
        <taxon>Magnoliopsida</taxon>
        <taxon>eudicotyledons</taxon>
        <taxon>Gunneridae</taxon>
        <taxon>Pentapetalae</taxon>
        <taxon>rosids</taxon>
        <taxon>malvids</taxon>
        <taxon>Sapindales</taxon>
        <taxon>Sapindaceae</taxon>
        <taxon>Hippocastanoideae</taxon>
        <taxon>Acereae</taxon>
        <taxon>Acer</taxon>
    </lineage>
</organism>
<evidence type="ECO:0000313" key="2">
    <source>
        <dbReference type="Proteomes" id="UP001064489"/>
    </source>
</evidence>
<evidence type="ECO:0000313" key="1">
    <source>
        <dbReference type="EMBL" id="KAI9195277.1"/>
    </source>
</evidence>
<dbReference type="Proteomes" id="UP001064489">
    <property type="component" value="Chromosome 1"/>
</dbReference>
<keyword evidence="2" id="KW-1185">Reference proteome</keyword>
<comment type="caution">
    <text evidence="1">The sequence shown here is derived from an EMBL/GenBank/DDBJ whole genome shotgun (WGS) entry which is preliminary data.</text>
</comment>
<accession>A0AAD5JKL6</accession>
<reference evidence="1" key="2">
    <citation type="submission" date="2023-02" db="EMBL/GenBank/DDBJ databases">
        <authorList>
            <person name="Swenson N.G."/>
            <person name="Wegrzyn J.L."/>
            <person name="Mcevoy S.L."/>
        </authorList>
    </citation>
    <scope>NUCLEOTIDE SEQUENCE</scope>
    <source>
        <strain evidence="1">91603</strain>
        <tissue evidence="1">Leaf</tissue>
    </source>
</reference>